<evidence type="ECO:0000256" key="1">
    <source>
        <dbReference type="SAM" id="MobiDB-lite"/>
    </source>
</evidence>
<organism evidence="2 3">
    <name type="scientific">Euphydryas editha</name>
    <name type="common">Edith's checkerspot</name>
    <dbReference type="NCBI Taxonomy" id="104508"/>
    <lineage>
        <taxon>Eukaryota</taxon>
        <taxon>Metazoa</taxon>
        <taxon>Ecdysozoa</taxon>
        <taxon>Arthropoda</taxon>
        <taxon>Hexapoda</taxon>
        <taxon>Insecta</taxon>
        <taxon>Pterygota</taxon>
        <taxon>Neoptera</taxon>
        <taxon>Endopterygota</taxon>
        <taxon>Lepidoptera</taxon>
        <taxon>Glossata</taxon>
        <taxon>Ditrysia</taxon>
        <taxon>Papilionoidea</taxon>
        <taxon>Nymphalidae</taxon>
        <taxon>Nymphalinae</taxon>
        <taxon>Euphydryas</taxon>
    </lineage>
</organism>
<gene>
    <name evidence="2" type="ORF">EEDITHA_LOCUS20597</name>
</gene>
<dbReference type="Proteomes" id="UP001153954">
    <property type="component" value="Unassembled WGS sequence"/>
</dbReference>
<evidence type="ECO:0000313" key="3">
    <source>
        <dbReference type="Proteomes" id="UP001153954"/>
    </source>
</evidence>
<keyword evidence="3" id="KW-1185">Reference proteome</keyword>
<accession>A0AAU9V9P1</accession>
<sequence>MSESEKVQSACPKFAARGAKEREDKKRTAAGVRLTSLPTSDYSIQAPVEYLTPKERPQLSICTILLYSTVDYYVMTSFHSSELP</sequence>
<dbReference type="AlphaFoldDB" id="A0AAU9V9P1"/>
<feature type="compositionally biased region" description="Basic and acidic residues" evidence="1">
    <location>
        <begin position="18"/>
        <end position="27"/>
    </location>
</feature>
<protein>
    <submittedName>
        <fullName evidence="2">Uncharacterized protein</fullName>
    </submittedName>
</protein>
<comment type="caution">
    <text evidence="2">The sequence shown here is derived from an EMBL/GenBank/DDBJ whole genome shotgun (WGS) entry which is preliminary data.</text>
</comment>
<reference evidence="2" key="1">
    <citation type="submission" date="2022-03" db="EMBL/GenBank/DDBJ databases">
        <authorList>
            <person name="Tunstrom K."/>
        </authorList>
    </citation>
    <scope>NUCLEOTIDE SEQUENCE</scope>
</reference>
<dbReference type="EMBL" id="CAKOGL010000029">
    <property type="protein sequence ID" value="CAH2106465.1"/>
    <property type="molecule type" value="Genomic_DNA"/>
</dbReference>
<proteinExistence type="predicted"/>
<name>A0AAU9V9P1_EUPED</name>
<evidence type="ECO:0000313" key="2">
    <source>
        <dbReference type="EMBL" id="CAH2106465.1"/>
    </source>
</evidence>
<feature type="region of interest" description="Disordered" evidence="1">
    <location>
        <begin position="1"/>
        <end position="32"/>
    </location>
</feature>